<keyword evidence="3" id="KW-0456">Lyase</keyword>
<comment type="catalytic activity">
    <reaction evidence="5">
        <text>methylglyoxal + H2O = (R)-lactate + H(+)</text>
        <dbReference type="Rhea" id="RHEA:27754"/>
        <dbReference type="ChEBI" id="CHEBI:15377"/>
        <dbReference type="ChEBI" id="CHEBI:15378"/>
        <dbReference type="ChEBI" id="CHEBI:16004"/>
        <dbReference type="ChEBI" id="CHEBI:17158"/>
        <dbReference type="EC" id="4.2.1.130"/>
    </reaction>
</comment>
<comment type="similarity">
    <text evidence="4">Belongs to the peptidase C56 family. HSP31-like subfamily.</text>
</comment>
<evidence type="ECO:0000256" key="4">
    <source>
        <dbReference type="ARBA" id="ARBA00038493"/>
    </source>
</evidence>
<evidence type="ECO:0000313" key="8">
    <source>
        <dbReference type="Proteomes" id="UP000053477"/>
    </source>
</evidence>
<evidence type="ECO:0000313" key="7">
    <source>
        <dbReference type="EMBL" id="KLO14932.1"/>
    </source>
</evidence>
<protein>
    <recommendedName>
        <fullName evidence="1">D-lactate dehydratase</fullName>
        <ecNumber evidence="1">4.2.1.130</ecNumber>
    </recommendedName>
</protein>
<dbReference type="InParanoid" id="A0A0H2RTN9"/>
<name>A0A0H2RTN9_9AGAM</name>
<dbReference type="SUPFAM" id="SSF52317">
    <property type="entry name" value="Class I glutamine amidotransferase-like"/>
    <property type="match status" value="1"/>
</dbReference>
<dbReference type="PANTHER" id="PTHR48094">
    <property type="entry name" value="PROTEIN/NUCLEIC ACID DEGLYCASE DJ-1-RELATED"/>
    <property type="match status" value="1"/>
</dbReference>
<dbReference type="STRING" id="27342.A0A0H2RTN9"/>
<evidence type="ECO:0000256" key="5">
    <source>
        <dbReference type="ARBA" id="ARBA00048082"/>
    </source>
</evidence>
<keyword evidence="7" id="KW-0808">Transferase</keyword>
<keyword evidence="2" id="KW-0346">Stress response</keyword>
<dbReference type="AlphaFoldDB" id="A0A0H2RTN9"/>
<evidence type="ECO:0000256" key="1">
    <source>
        <dbReference type="ARBA" id="ARBA00013134"/>
    </source>
</evidence>
<keyword evidence="8" id="KW-1185">Reference proteome</keyword>
<evidence type="ECO:0000256" key="3">
    <source>
        <dbReference type="ARBA" id="ARBA00023239"/>
    </source>
</evidence>
<dbReference type="EMBL" id="KQ085936">
    <property type="protein sequence ID" value="KLO14932.1"/>
    <property type="molecule type" value="Genomic_DNA"/>
</dbReference>
<dbReference type="GO" id="GO:0005737">
    <property type="term" value="C:cytoplasm"/>
    <property type="evidence" value="ECO:0007669"/>
    <property type="project" value="TreeGrafter"/>
</dbReference>
<organism evidence="7 8">
    <name type="scientific">Schizopora paradoxa</name>
    <dbReference type="NCBI Taxonomy" id="27342"/>
    <lineage>
        <taxon>Eukaryota</taxon>
        <taxon>Fungi</taxon>
        <taxon>Dikarya</taxon>
        <taxon>Basidiomycota</taxon>
        <taxon>Agaricomycotina</taxon>
        <taxon>Agaricomycetes</taxon>
        <taxon>Hymenochaetales</taxon>
        <taxon>Schizoporaceae</taxon>
        <taxon>Schizopora</taxon>
    </lineage>
</organism>
<dbReference type="Pfam" id="PF01965">
    <property type="entry name" value="DJ-1_PfpI"/>
    <property type="match status" value="1"/>
</dbReference>
<evidence type="ECO:0000259" key="6">
    <source>
        <dbReference type="Pfam" id="PF01965"/>
    </source>
</evidence>
<keyword evidence="7" id="KW-0315">Glutamine amidotransferase</keyword>
<dbReference type="EC" id="4.2.1.130" evidence="1"/>
<dbReference type="InterPro" id="IPR050325">
    <property type="entry name" value="Prot/Nucl_acid_deglycase"/>
</dbReference>
<feature type="domain" description="DJ-1/PfpI" evidence="6">
    <location>
        <begin position="73"/>
        <end position="214"/>
    </location>
</feature>
<dbReference type="FunCoup" id="A0A0H2RTN9">
    <property type="interactions" value="330"/>
</dbReference>
<proteinExistence type="inferred from homology"/>
<dbReference type="OrthoDB" id="543156at2759"/>
<dbReference type="CDD" id="cd03141">
    <property type="entry name" value="GATase1_Hsp31_like"/>
    <property type="match status" value="1"/>
</dbReference>
<gene>
    <name evidence="7" type="ORF">SCHPADRAFT_964452</name>
</gene>
<dbReference type="Gene3D" id="3.40.50.880">
    <property type="match status" value="1"/>
</dbReference>
<dbReference type="Proteomes" id="UP000053477">
    <property type="component" value="Unassembled WGS sequence"/>
</dbReference>
<dbReference type="GO" id="GO:0016740">
    <property type="term" value="F:transferase activity"/>
    <property type="evidence" value="ECO:0007669"/>
    <property type="project" value="UniProtKB-KW"/>
</dbReference>
<accession>A0A0H2RTN9</accession>
<reference evidence="7 8" key="1">
    <citation type="submission" date="2015-04" db="EMBL/GenBank/DDBJ databases">
        <title>Complete genome sequence of Schizopora paradoxa KUC8140, a cosmopolitan wood degrader in East Asia.</title>
        <authorList>
            <consortium name="DOE Joint Genome Institute"/>
            <person name="Min B."/>
            <person name="Park H."/>
            <person name="Jang Y."/>
            <person name="Kim J.-J."/>
            <person name="Kim K.H."/>
            <person name="Pangilinan J."/>
            <person name="Lipzen A."/>
            <person name="Riley R."/>
            <person name="Grigoriev I.V."/>
            <person name="Spatafora J.W."/>
            <person name="Choi I.-G."/>
        </authorList>
    </citation>
    <scope>NUCLEOTIDE SEQUENCE [LARGE SCALE GENOMIC DNA]</scope>
    <source>
        <strain evidence="7 8">KUC8140</strain>
    </source>
</reference>
<dbReference type="GO" id="GO:0019172">
    <property type="term" value="F:glyoxalase III activity"/>
    <property type="evidence" value="ECO:0007669"/>
    <property type="project" value="UniProtKB-EC"/>
</dbReference>
<dbReference type="GO" id="GO:0019243">
    <property type="term" value="P:methylglyoxal catabolic process to D-lactate via S-lactoyl-glutathione"/>
    <property type="evidence" value="ECO:0007669"/>
    <property type="project" value="TreeGrafter"/>
</dbReference>
<evidence type="ECO:0000256" key="2">
    <source>
        <dbReference type="ARBA" id="ARBA00023016"/>
    </source>
</evidence>
<sequence length="221" mass="23685">MAKEKNSTLDGKPTGWYLPEAAHPYYALAQKYDIDFAAPAGPNPPLDPVSEKNYTDDQSAGFLQDKTVQDKLANAKTLDKVDTDEYIALFYPGGSGPVLDLAFDLKNAEIATKFYRSGRLVSAVCHGPAALVKVTDEAGKSIFAGKEATAFSDAEEAALDGLKSVPFYIEDEIQKLGGHYKKAKEIFESCVVISGKLITGQNPASSKGVGEEILRALTATT</sequence>
<dbReference type="PANTHER" id="PTHR48094:SF11">
    <property type="entry name" value="GLUTATHIONE-INDEPENDENT GLYOXALASE HSP31-RELATED"/>
    <property type="match status" value="1"/>
</dbReference>
<dbReference type="InterPro" id="IPR029062">
    <property type="entry name" value="Class_I_gatase-like"/>
</dbReference>
<dbReference type="InterPro" id="IPR002818">
    <property type="entry name" value="DJ-1/PfpI"/>
</dbReference>